<evidence type="ECO:0000256" key="1">
    <source>
        <dbReference type="SAM" id="MobiDB-lite"/>
    </source>
</evidence>
<feature type="region of interest" description="Disordered" evidence="1">
    <location>
        <begin position="1"/>
        <end position="63"/>
    </location>
</feature>
<feature type="compositionally biased region" description="Polar residues" evidence="1">
    <location>
        <begin position="327"/>
        <end position="339"/>
    </location>
</feature>
<sequence>MACTRRSRICSHSSSSSEECTPSPEESPIEKSSSPELPPRSRRKTASTSHNEPPPDYNTTRFTSLENQQWYETGLDKEVIIEKHLAPEVDDHYKVSTTFKRLGWENILNLPRHYYSDLVWEFYANVENKQSHSANLIVSWVRGQRVSIHRETIARHIKLKDEGVDVKLTKEFKACDLWQVGEAVARLKGQYRERGSSKKLIVYADSFDPRYHLIFYLFAFNVVPKRSGKRELRNSDLYFLDKMMHGVGQQLTGIPLASIIIIYMRTTACMRAGETYFGFPRLLSILFEKLKVPLVLLKSLGIPTDFGASLVRDVGEALTSVQPPPHTQQEPIVQETEAQQDLPPPIP</sequence>
<feature type="compositionally biased region" description="Low complexity" evidence="1">
    <location>
        <begin position="10"/>
        <end position="35"/>
    </location>
</feature>
<protein>
    <recommendedName>
        <fullName evidence="2">Putative plant transposon protein domain-containing protein</fullName>
    </recommendedName>
</protein>
<dbReference type="Pfam" id="PF20167">
    <property type="entry name" value="Transposase_32"/>
    <property type="match status" value="1"/>
</dbReference>
<gene>
    <name evidence="4" type="primary">LOC140006138</name>
</gene>
<evidence type="ECO:0000313" key="3">
    <source>
        <dbReference type="Proteomes" id="UP001652660"/>
    </source>
</evidence>
<keyword evidence="3" id="KW-1185">Reference proteome</keyword>
<feature type="region of interest" description="Disordered" evidence="1">
    <location>
        <begin position="320"/>
        <end position="347"/>
    </location>
</feature>
<evidence type="ECO:0000259" key="2">
    <source>
        <dbReference type="Pfam" id="PF20167"/>
    </source>
</evidence>
<dbReference type="GeneID" id="140006138"/>
<dbReference type="Proteomes" id="UP001652660">
    <property type="component" value="Chromosome 4e"/>
</dbReference>
<evidence type="ECO:0000313" key="4">
    <source>
        <dbReference type="RefSeq" id="XP_071904082.1"/>
    </source>
</evidence>
<name>A0ABM4U9X8_COFAR</name>
<feature type="compositionally biased region" description="Polar residues" evidence="1">
    <location>
        <begin position="46"/>
        <end position="63"/>
    </location>
</feature>
<feature type="domain" description="Putative plant transposon protein" evidence="2">
    <location>
        <begin position="101"/>
        <end position="293"/>
    </location>
</feature>
<accession>A0ABM4U9X8</accession>
<proteinExistence type="predicted"/>
<dbReference type="RefSeq" id="XP_071904082.1">
    <property type="nucleotide sequence ID" value="XM_072047981.1"/>
</dbReference>
<dbReference type="InterPro" id="IPR046796">
    <property type="entry name" value="Transposase_32_dom"/>
</dbReference>
<reference evidence="4" key="1">
    <citation type="submission" date="2025-08" db="UniProtKB">
        <authorList>
            <consortium name="RefSeq"/>
        </authorList>
    </citation>
    <scope>IDENTIFICATION</scope>
    <source>
        <tissue evidence="4">Leaves</tissue>
    </source>
</reference>
<organism evidence="3 4">
    <name type="scientific">Coffea arabica</name>
    <name type="common">Arabian coffee</name>
    <dbReference type="NCBI Taxonomy" id="13443"/>
    <lineage>
        <taxon>Eukaryota</taxon>
        <taxon>Viridiplantae</taxon>
        <taxon>Streptophyta</taxon>
        <taxon>Embryophyta</taxon>
        <taxon>Tracheophyta</taxon>
        <taxon>Spermatophyta</taxon>
        <taxon>Magnoliopsida</taxon>
        <taxon>eudicotyledons</taxon>
        <taxon>Gunneridae</taxon>
        <taxon>Pentapetalae</taxon>
        <taxon>asterids</taxon>
        <taxon>lamiids</taxon>
        <taxon>Gentianales</taxon>
        <taxon>Rubiaceae</taxon>
        <taxon>Ixoroideae</taxon>
        <taxon>Gardenieae complex</taxon>
        <taxon>Bertiereae - Coffeeae clade</taxon>
        <taxon>Coffeeae</taxon>
        <taxon>Coffea</taxon>
    </lineage>
</organism>